<evidence type="ECO:0000313" key="2">
    <source>
        <dbReference type="EMBL" id="VYT74513.1"/>
    </source>
</evidence>
<evidence type="ECO:0000256" key="1">
    <source>
        <dbReference type="SAM" id="Phobius"/>
    </source>
</evidence>
<keyword evidence="1" id="KW-1133">Transmembrane helix</keyword>
<organism evidence="2">
    <name type="scientific">Veillonella ratti</name>
    <dbReference type="NCBI Taxonomy" id="103892"/>
    <lineage>
        <taxon>Bacteria</taxon>
        <taxon>Bacillati</taxon>
        <taxon>Bacillota</taxon>
        <taxon>Negativicutes</taxon>
        <taxon>Veillonellales</taxon>
        <taxon>Veillonellaceae</taxon>
        <taxon>Veillonella</taxon>
    </lineage>
</organism>
<sequence length="50" mass="5326">MNEGRNELIVIAILGIVDVMTVWFGYNELATNISSGLIGFIGGKAVVSRS</sequence>
<keyword evidence="1" id="KW-0812">Transmembrane</keyword>
<evidence type="ECO:0008006" key="3">
    <source>
        <dbReference type="Google" id="ProtNLM"/>
    </source>
</evidence>
<reference evidence="2" key="1">
    <citation type="submission" date="2019-11" db="EMBL/GenBank/DDBJ databases">
        <authorList>
            <person name="Feng L."/>
        </authorList>
    </citation>
    <scope>NUCLEOTIDE SEQUENCE</scope>
    <source>
        <strain evidence="2">VrattiLFYP33</strain>
    </source>
</reference>
<dbReference type="AlphaFoldDB" id="A0A6N2Z7C5"/>
<name>A0A6N2Z7C5_9FIRM</name>
<feature type="transmembrane region" description="Helical" evidence="1">
    <location>
        <begin position="7"/>
        <end position="26"/>
    </location>
</feature>
<keyword evidence="1" id="KW-0472">Membrane</keyword>
<protein>
    <recommendedName>
        <fullName evidence="3">Holin</fullName>
    </recommendedName>
</protein>
<proteinExistence type="predicted"/>
<accession>A0A6N2Z7C5</accession>
<dbReference type="EMBL" id="CACRUX010000012">
    <property type="protein sequence ID" value="VYT74513.1"/>
    <property type="molecule type" value="Genomic_DNA"/>
</dbReference>
<dbReference type="RefSeq" id="WP_295245682.1">
    <property type="nucleotide sequence ID" value="NZ_CACRUX010000012.1"/>
</dbReference>
<gene>
    <name evidence="2" type="ORF">VRLFYP33_00424</name>
</gene>